<evidence type="ECO:0000313" key="1">
    <source>
        <dbReference type="EMBL" id="RSK73694.1"/>
    </source>
</evidence>
<dbReference type="EMBL" id="RWHX01000102">
    <property type="protein sequence ID" value="RSK73694.1"/>
    <property type="molecule type" value="Genomic_DNA"/>
</dbReference>
<name>A0ABX9ZHG9_9BURK</name>
<protein>
    <submittedName>
        <fullName evidence="1">Uncharacterized protein</fullName>
    </submittedName>
</protein>
<keyword evidence="2" id="KW-1185">Reference proteome</keyword>
<accession>A0ABX9ZHG9</accession>
<dbReference type="Proteomes" id="UP000270216">
    <property type="component" value="Unassembled WGS sequence"/>
</dbReference>
<reference evidence="1 2" key="1">
    <citation type="submission" date="2018-12" db="EMBL/GenBank/DDBJ databases">
        <title>Whole genome sequence of a Pandoraea apista isolate from a patient with cystic fibrosis.</title>
        <authorList>
            <person name="Kenna D.T."/>
            <person name="Turton J.F."/>
        </authorList>
    </citation>
    <scope>NUCLEOTIDE SEQUENCE [LARGE SCALE GENOMIC DNA]</scope>
    <source>
        <strain evidence="1 2">Pa13324</strain>
    </source>
</reference>
<gene>
    <name evidence="1" type="ORF">EJE83_25500</name>
</gene>
<organism evidence="1 2">
    <name type="scientific">Pandoraea apista</name>
    <dbReference type="NCBI Taxonomy" id="93218"/>
    <lineage>
        <taxon>Bacteria</taxon>
        <taxon>Pseudomonadati</taxon>
        <taxon>Pseudomonadota</taxon>
        <taxon>Betaproteobacteria</taxon>
        <taxon>Burkholderiales</taxon>
        <taxon>Burkholderiaceae</taxon>
        <taxon>Pandoraea</taxon>
    </lineage>
</organism>
<dbReference type="RefSeq" id="WP_107337268.1">
    <property type="nucleotide sequence ID" value="NZ_CP014018.1"/>
</dbReference>
<proteinExistence type="predicted"/>
<evidence type="ECO:0000313" key="2">
    <source>
        <dbReference type="Proteomes" id="UP000270216"/>
    </source>
</evidence>
<comment type="caution">
    <text evidence="1">The sequence shown here is derived from an EMBL/GenBank/DDBJ whole genome shotgun (WGS) entry which is preliminary data.</text>
</comment>
<sequence>MPIVQFDSFPEDEKQDFLLACKRLGIDPATLSVHALREDFPMADGQYRIDRTVVVVRKETHAHQAIKLELDGSRWVYEFERDGAMLK</sequence>